<evidence type="ECO:0000256" key="3">
    <source>
        <dbReference type="ARBA" id="ARBA00023125"/>
    </source>
</evidence>
<proteinExistence type="inferred from homology"/>
<dbReference type="Proteomes" id="UP000243494">
    <property type="component" value="Unassembled WGS sequence"/>
</dbReference>
<dbReference type="Pfam" id="PF03466">
    <property type="entry name" value="LysR_substrate"/>
    <property type="match status" value="1"/>
</dbReference>
<dbReference type="AlphaFoldDB" id="A0A371ITM8"/>
<dbReference type="PROSITE" id="PS50931">
    <property type="entry name" value="HTH_LYSR"/>
    <property type="match status" value="1"/>
</dbReference>
<dbReference type="InterPro" id="IPR000847">
    <property type="entry name" value="LysR_HTH_N"/>
</dbReference>
<evidence type="ECO:0000256" key="1">
    <source>
        <dbReference type="ARBA" id="ARBA00009437"/>
    </source>
</evidence>
<evidence type="ECO:0000313" key="6">
    <source>
        <dbReference type="EMBL" id="RDY23846.1"/>
    </source>
</evidence>
<comment type="similarity">
    <text evidence="1">Belongs to the LysR transcriptional regulatory family.</text>
</comment>
<evidence type="ECO:0000313" key="7">
    <source>
        <dbReference type="Proteomes" id="UP000243494"/>
    </source>
</evidence>
<dbReference type="SUPFAM" id="SSF53850">
    <property type="entry name" value="Periplasmic binding protein-like II"/>
    <property type="match status" value="1"/>
</dbReference>
<dbReference type="InterPro" id="IPR036388">
    <property type="entry name" value="WH-like_DNA-bd_sf"/>
</dbReference>
<dbReference type="RefSeq" id="WP_095406931.1">
    <property type="nucleotide sequence ID" value="NZ_NOJZ02000007.1"/>
</dbReference>
<organism evidence="6 7">
    <name type="scientific">Romboutsia maritimum</name>
    <dbReference type="NCBI Taxonomy" id="2020948"/>
    <lineage>
        <taxon>Bacteria</taxon>
        <taxon>Bacillati</taxon>
        <taxon>Bacillota</taxon>
        <taxon>Clostridia</taxon>
        <taxon>Peptostreptococcales</taxon>
        <taxon>Peptostreptococcaceae</taxon>
        <taxon>Romboutsia</taxon>
    </lineage>
</organism>
<dbReference type="SUPFAM" id="SSF46785">
    <property type="entry name" value="Winged helix' DNA-binding domain"/>
    <property type="match status" value="1"/>
</dbReference>
<feature type="domain" description="HTH lysR-type" evidence="5">
    <location>
        <begin position="1"/>
        <end position="58"/>
    </location>
</feature>
<dbReference type="InterPro" id="IPR050950">
    <property type="entry name" value="HTH-type_LysR_regulators"/>
</dbReference>
<reference evidence="6 7" key="1">
    <citation type="journal article" date="2017" name="Genome Announc.">
        <title>Draft Genome Sequence of Romboutsia maritimum sp. nov. Strain CCRI-22766(T), Isolated from Coastal Estuarine Mud.</title>
        <authorList>
            <person name="Maheux A.F."/>
            <person name="Boudreau D.K."/>
            <person name="Berube E."/>
            <person name="Boissinot M."/>
            <person name="Raymond F."/>
            <person name="Brodeur S."/>
            <person name="Corbeil J."/>
            <person name="Brightwell G."/>
            <person name="Broda D."/>
            <person name="Omar R.F."/>
            <person name="Bergeron M.G."/>
        </authorList>
    </citation>
    <scope>NUCLEOTIDE SEQUENCE [LARGE SCALE GENOMIC DNA]</scope>
    <source>
        <strain evidence="6 7">CCRI-22766</strain>
    </source>
</reference>
<name>A0A371ITM8_9FIRM</name>
<dbReference type="Pfam" id="PF00126">
    <property type="entry name" value="HTH_1"/>
    <property type="match status" value="1"/>
</dbReference>
<comment type="caution">
    <text evidence="6">The sequence shown here is derived from an EMBL/GenBank/DDBJ whole genome shotgun (WGS) entry which is preliminary data.</text>
</comment>
<dbReference type="GO" id="GO:0005829">
    <property type="term" value="C:cytosol"/>
    <property type="evidence" value="ECO:0007669"/>
    <property type="project" value="TreeGrafter"/>
</dbReference>
<dbReference type="PANTHER" id="PTHR30419">
    <property type="entry name" value="HTH-TYPE TRANSCRIPTIONAL REGULATOR YBHD"/>
    <property type="match status" value="1"/>
</dbReference>
<keyword evidence="2" id="KW-0805">Transcription regulation</keyword>
<dbReference type="PRINTS" id="PR00039">
    <property type="entry name" value="HTHLYSR"/>
</dbReference>
<keyword evidence="3" id="KW-0238">DNA-binding</keyword>
<dbReference type="Gene3D" id="3.40.190.290">
    <property type="match status" value="1"/>
</dbReference>
<dbReference type="InterPro" id="IPR005119">
    <property type="entry name" value="LysR_subst-bd"/>
</dbReference>
<dbReference type="PANTHER" id="PTHR30419:SF28">
    <property type="entry name" value="HTH-TYPE TRANSCRIPTIONAL REGULATOR BSDA"/>
    <property type="match status" value="1"/>
</dbReference>
<dbReference type="EMBL" id="NOJZ02000007">
    <property type="protein sequence ID" value="RDY23846.1"/>
    <property type="molecule type" value="Genomic_DNA"/>
</dbReference>
<dbReference type="GO" id="GO:0003700">
    <property type="term" value="F:DNA-binding transcription factor activity"/>
    <property type="evidence" value="ECO:0007669"/>
    <property type="project" value="InterPro"/>
</dbReference>
<keyword evidence="7" id="KW-1185">Reference proteome</keyword>
<accession>A0A371ITM8</accession>
<dbReference type="OrthoDB" id="1652954at2"/>
<dbReference type="FunFam" id="1.10.10.10:FF:000001">
    <property type="entry name" value="LysR family transcriptional regulator"/>
    <property type="match status" value="1"/>
</dbReference>
<dbReference type="CDD" id="cd05466">
    <property type="entry name" value="PBP2_LTTR_substrate"/>
    <property type="match status" value="1"/>
</dbReference>
<dbReference type="GO" id="GO:0003677">
    <property type="term" value="F:DNA binding"/>
    <property type="evidence" value="ECO:0007669"/>
    <property type="project" value="UniProtKB-KW"/>
</dbReference>
<dbReference type="Gene3D" id="1.10.10.10">
    <property type="entry name" value="Winged helix-like DNA-binding domain superfamily/Winged helix DNA-binding domain"/>
    <property type="match status" value="1"/>
</dbReference>
<sequence>MTFEQLKSFLAIVKHNHFTLAAQDLFISQSSISKQIKSLEKEIGVELFKREHRSIKLTPAGEEFLLFAKKAVQNCDEIKSIMNKYRVEESTTLSIGVTDTMVEYGLATLIGDFHKEYPNIHIELIERGNKSILEYLSTSKINLGFINTLNTYKDILESHELFTDNLVLVTSNNNNLEDTKSISLYDTHKEKYISLNSDSSMHNIFLNIWGNLNFFPDILYIDSHTKTLLALVSEDIGITIIPCTVANSFKNNINKNIKIINLKDNISSKILLVNSKNRQLTKNEAIFKKFAIKWFNVQVSNESTQLDSY</sequence>
<evidence type="ECO:0000256" key="2">
    <source>
        <dbReference type="ARBA" id="ARBA00023015"/>
    </source>
</evidence>
<evidence type="ECO:0000259" key="5">
    <source>
        <dbReference type="PROSITE" id="PS50931"/>
    </source>
</evidence>
<protein>
    <submittedName>
        <fullName evidence="6">LysR family transcriptional regulator</fullName>
    </submittedName>
</protein>
<dbReference type="InterPro" id="IPR036390">
    <property type="entry name" value="WH_DNA-bd_sf"/>
</dbReference>
<keyword evidence="4" id="KW-0804">Transcription</keyword>
<gene>
    <name evidence="6" type="ORF">CHF27_005700</name>
</gene>
<evidence type="ECO:0000256" key="4">
    <source>
        <dbReference type="ARBA" id="ARBA00023163"/>
    </source>
</evidence>